<dbReference type="RefSeq" id="WP_204729742.1">
    <property type="nucleotide sequence ID" value="NZ_JAFBDK010000010.1"/>
</dbReference>
<keyword evidence="7 17" id="KW-0378">Hydrolase</keyword>
<comment type="subunit">
    <text evidence="4">Homodimer.</text>
</comment>
<evidence type="ECO:0000256" key="11">
    <source>
        <dbReference type="ARBA" id="ARBA00041069"/>
    </source>
</evidence>
<evidence type="ECO:0000256" key="4">
    <source>
        <dbReference type="ARBA" id="ARBA00011738"/>
    </source>
</evidence>
<dbReference type="Pfam" id="PF17786">
    <property type="entry name" value="Mannosidase_ig"/>
    <property type="match status" value="1"/>
</dbReference>
<name>A0ABW5ZIB5_9BACL</name>
<keyword evidence="8" id="KW-0325">Glycoprotein</keyword>
<comment type="catalytic activity">
    <reaction evidence="1">
        <text>Hydrolysis of terminal, non-reducing beta-D-mannose residues in beta-D-mannosides.</text>
        <dbReference type="EC" id="3.2.1.25"/>
    </reaction>
</comment>
<organism evidence="17 18">
    <name type="scientific">Jeotgalibacillus terrae</name>
    <dbReference type="NCBI Taxonomy" id="587735"/>
    <lineage>
        <taxon>Bacteria</taxon>
        <taxon>Bacillati</taxon>
        <taxon>Bacillota</taxon>
        <taxon>Bacilli</taxon>
        <taxon>Bacillales</taxon>
        <taxon>Caryophanaceae</taxon>
        <taxon>Jeotgalibacillus</taxon>
    </lineage>
</organism>
<evidence type="ECO:0000256" key="6">
    <source>
        <dbReference type="ARBA" id="ARBA00022525"/>
    </source>
</evidence>
<dbReference type="Proteomes" id="UP001597561">
    <property type="component" value="Unassembled WGS sequence"/>
</dbReference>
<dbReference type="SUPFAM" id="SSF51445">
    <property type="entry name" value="(Trans)glycosidases"/>
    <property type="match status" value="1"/>
</dbReference>
<evidence type="ECO:0000259" key="13">
    <source>
        <dbReference type="Pfam" id="PF00703"/>
    </source>
</evidence>
<sequence>MKTLSEWKLHWFEPGCENPLTIAAPSYIDHFWMTAKVPGDVHSTLIDRKLIEDPFAGHNDLKCRWVEEKEWWYRTVFEWTLDDSDEGITELAFEGLDTYATIYLNGKEIGSTQNMFISHTFDVSRELEDGKNTIAVRFDPLSKHVEDKEKDVWCSYGKERLWARKSSMNFGWDWGPRLVTAGIWKEVTLKRKSKTRLNQVFVHTSEINEATANIEVSMELKKSFKQRGTYTATVSLFDGINEVEDSIDIDRSSGKLEMRVDNPKLWWTHDLGEPFLYDLTVTLKNEEGSTIDSYKQKFGIRMIDVEMEHENGEKLFTFNLNGIRVFAKGSNWIPVHNFLGATDNDRYKKLLYLAKESHMNMIRVWGGGIYEKNVFYEECDRLGLLVWQDFMFANALYPDYNHNFMMEVEEEIQFVVKKLRNHTCLALWCGNNEIDWIYDRKSSSGEITTPFFGEKIYHDLIPAILHDLDPNRLYWPSSPFGTDGEEDLDAESIGDKHNWQVWHGNVEPRKIGEPVVQDISQEGVSFKKYKSDYTRFSSEFGMHASSNRYTLQKYIPEGEFYWKSEEMSYRNKDHFHEKGILLMEGFTGIPSTIEEYMDFSMLTQAEGLKYGIEHYRRHKPFTSGALIWQHNDCWPGTSWSLIDYELLPKASFYYAKKFFAPVIATVDHDPGKPAIITVINDMNKKIKDTLTLTVETFVGEVVFTKEIPYEVEKNSVVILDEIEEIKLLQGQPPEKVSLTLQSAHHVFPENVIHLRDFKDMNYEETHLTIKSDQAAQTITLKADRFARFITLDIHEGEVLCSDNFFDLKAGDEKTVQVTSLNGHEVEIDKIGVRAINSKA</sequence>
<dbReference type="InterPro" id="IPR036156">
    <property type="entry name" value="Beta-gal/glucu_dom_sf"/>
</dbReference>
<feature type="domain" description="Beta-mannosidase Ig-fold" evidence="14">
    <location>
        <begin position="767"/>
        <end position="819"/>
    </location>
</feature>
<protein>
    <recommendedName>
        <fullName evidence="11">Beta-mannosidase B</fullName>
        <ecNumber evidence="5">3.2.1.25</ecNumber>
    </recommendedName>
    <alternativeName>
        <fullName evidence="12">Mannanase B</fullName>
    </alternativeName>
</protein>
<gene>
    <name evidence="17" type="ORF">ACFS5P_12625</name>
</gene>
<dbReference type="Gene3D" id="2.60.120.260">
    <property type="entry name" value="Galactose-binding domain-like"/>
    <property type="match status" value="1"/>
</dbReference>
<keyword evidence="18" id="KW-1185">Reference proteome</keyword>
<reference evidence="18" key="1">
    <citation type="journal article" date="2019" name="Int. J. Syst. Evol. Microbiol.">
        <title>The Global Catalogue of Microorganisms (GCM) 10K type strain sequencing project: providing services to taxonomists for standard genome sequencing and annotation.</title>
        <authorList>
            <consortium name="The Broad Institute Genomics Platform"/>
            <consortium name="The Broad Institute Genome Sequencing Center for Infectious Disease"/>
            <person name="Wu L."/>
            <person name="Ma J."/>
        </authorList>
    </citation>
    <scope>NUCLEOTIDE SEQUENCE [LARGE SCALE GENOMIC DNA]</scope>
    <source>
        <strain evidence="18">KCTC 13528</strain>
    </source>
</reference>
<dbReference type="SUPFAM" id="SSF49785">
    <property type="entry name" value="Galactose-binding domain-like"/>
    <property type="match status" value="1"/>
</dbReference>
<evidence type="ECO:0000256" key="7">
    <source>
        <dbReference type="ARBA" id="ARBA00022801"/>
    </source>
</evidence>
<dbReference type="Pfam" id="PF22666">
    <property type="entry name" value="Glyco_hydro_2_N2"/>
    <property type="match status" value="1"/>
</dbReference>
<proteinExistence type="inferred from homology"/>
<evidence type="ECO:0000256" key="2">
    <source>
        <dbReference type="ARBA" id="ARBA00004613"/>
    </source>
</evidence>
<dbReference type="InterPro" id="IPR008979">
    <property type="entry name" value="Galactose-bd-like_sf"/>
</dbReference>
<comment type="similarity">
    <text evidence="10">Belongs to the glycosyl hydrolase 2 family. Beta-mannosidase B subfamily.</text>
</comment>
<evidence type="ECO:0000256" key="3">
    <source>
        <dbReference type="ARBA" id="ARBA00004740"/>
    </source>
</evidence>
<evidence type="ECO:0000259" key="15">
    <source>
        <dbReference type="Pfam" id="PF17786"/>
    </source>
</evidence>
<feature type="domain" description="Beta-mannosidase-like galactose-binding" evidence="16">
    <location>
        <begin position="32"/>
        <end position="185"/>
    </location>
</feature>
<evidence type="ECO:0000256" key="12">
    <source>
        <dbReference type="ARBA" id="ARBA00041614"/>
    </source>
</evidence>
<feature type="domain" description="Glycoside hydrolase family 2 immunoglobulin-like beta-sandwich" evidence="13">
    <location>
        <begin position="195"/>
        <end position="301"/>
    </location>
</feature>
<dbReference type="InterPro" id="IPR050887">
    <property type="entry name" value="Beta-mannosidase_GH2"/>
</dbReference>
<feature type="domain" description="Mannosidase Ig/CBM-like" evidence="15">
    <location>
        <begin position="676"/>
        <end position="759"/>
    </location>
</feature>
<dbReference type="Pfam" id="PF00703">
    <property type="entry name" value="Glyco_hydro_2"/>
    <property type="match status" value="1"/>
</dbReference>
<dbReference type="SUPFAM" id="SSF49303">
    <property type="entry name" value="beta-Galactosidase/glucuronidase domain"/>
    <property type="match status" value="3"/>
</dbReference>
<evidence type="ECO:0000313" key="18">
    <source>
        <dbReference type="Proteomes" id="UP001597561"/>
    </source>
</evidence>
<evidence type="ECO:0000256" key="1">
    <source>
        <dbReference type="ARBA" id="ARBA00000829"/>
    </source>
</evidence>
<dbReference type="InterPro" id="IPR054593">
    <property type="entry name" value="Beta-mannosidase-like_N2"/>
</dbReference>
<keyword evidence="9" id="KW-0326">Glycosidase</keyword>
<accession>A0ABW5ZIB5</accession>
<comment type="subcellular location">
    <subcellularLocation>
        <location evidence="2">Secreted</location>
    </subcellularLocation>
</comment>
<evidence type="ECO:0000259" key="16">
    <source>
        <dbReference type="Pfam" id="PF22666"/>
    </source>
</evidence>
<evidence type="ECO:0000256" key="8">
    <source>
        <dbReference type="ARBA" id="ARBA00023180"/>
    </source>
</evidence>
<dbReference type="Pfam" id="PF17753">
    <property type="entry name" value="Ig_mannosidase"/>
    <property type="match status" value="1"/>
</dbReference>
<dbReference type="InterPro" id="IPR013783">
    <property type="entry name" value="Ig-like_fold"/>
</dbReference>
<comment type="pathway">
    <text evidence="3">Glycan metabolism; N-glycan degradation.</text>
</comment>
<dbReference type="InterPro" id="IPR017853">
    <property type="entry name" value="GH"/>
</dbReference>
<dbReference type="GO" id="GO:0016787">
    <property type="term" value="F:hydrolase activity"/>
    <property type="evidence" value="ECO:0007669"/>
    <property type="project" value="UniProtKB-KW"/>
</dbReference>
<dbReference type="InterPro" id="IPR006102">
    <property type="entry name" value="Ig-like_GH2"/>
</dbReference>
<dbReference type="PANTHER" id="PTHR43730:SF1">
    <property type="entry name" value="BETA-MANNOSIDASE"/>
    <property type="match status" value="1"/>
</dbReference>
<dbReference type="Gene3D" id="2.60.40.10">
    <property type="entry name" value="Immunoglobulins"/>
    <property type="match status" value="3"/>
</dbReference>
<dbReference type="InterPro" id="IPR041625">
    <property type="entry name" value="Beta-mannosidase_Ig"/>
</dbReference>
<keyword evidence="6" id="KW-0964">Secreted</keyword>
<dbReference type="Gene3D" id="3.20.20.80">
    <property type="entry name" value="Glycosidases"/>
    <property type="match status" value="1"/>
</dbReference>
<comment type="caution">
    <text evidence="17">The sequence shown here is derived from an EMBL/GenBank/DDBJ whole genome shotgun (WGS) entry which is preliminary data.</text>
</comment>
<dbReference type="InterPro" id="IPR041447">
    <property type="entry name" value="Mannosidase_ig"/>
</dbReference>
<dbReference type="EC" id="3.2.1.25" evidence="5"/>
<evidence type="ECO:0000259" key="14">
    <source>
        <dbReference type="Pfam" id="PF17753"/>
    </source>
</evidence>
<evidence type="ECO:0000256" key="10">
    <source>
        <dbReference type="ARBA" id="ARBA00038429"/>
    </source>
</evidence>
<dbReference type="PANTHER" id="PTHR43730">
    <property type="entry name" value="BETA-MANNOSIDASE"/>
    <property type="match status" value="1"/>
</dbReference>
<evidence type="ECO:0000256" key="9">
    <source>
        <dbReference type="ARBA" id="ARBA00023295"/>
    </source>
</evidence>
<evidence type="ECO:0000313" key="17">
    <source>
        <dbReference type="EMBL" id="MFD2912724.1"/>
    </source>
</evidence>
<dbReference type="EMBL" id="JBHUPG010000023">
    <property type="protein sequence ID" value="MFD2912724.1"/>
    <property type="molecule type" value="Genomic_DNA"/>
</dbReference>
<evidence type="ECO:0000256" key="5">
    <source>
        <dbReference type="ARBA" id="ARBA00012754"/>
    </source>
</evidence>